<reference evidence="3 4" key="1">
    <citation type="submission" date="2014-05" db="EMBL/GenBank/DDBJ databases">
        <title>Draft Genome Sequence of Nitratireductor basaltis Strain UMTGB225, A Marine Bacterium Isolated from Green Barrel Tunicate.</title>
        <authorList>
            <person name="Gan H.Y."/>
        </authorList>
    </citation>
    <scope>NUCLEOTIDE SEQUENCE [LARGE SCALE GENOMIC DNA]</scope>
    <source>
        <strain evidence="3 4">UMTGB225</strain>
    </source>
</reference>
<dbReference type="EMBL" id="JMQM01000001">
    <property type="protein sequence ID" value="KFB11155.1"/>
    <property type="molecule type" value="Genomic_DNA"/>
</dbReference>
<dbReference type="Pfam" id="PF02615">
    <property type="entry name" value="Ldh_2"/>
    <property type="match status" value="1"/>
</dbReference>
<dbReference type="PANTHER" id="PTHR11091">
    <property type="entry name" value="OXIDOREDUCTASE-RELATED"/>
    <property type="match status" value="1"/>
</dbReference>
<accession>A0A084UDW9</accession>
<keyword evidence="4" id="KW-1185">Reference proteome</keyword>
<dbReference type="STRING" id="472175.EL18_02200"/>
<proteinExistence type="inferred from homology"/>
<dbReference type="Proteomes" id="UP000053675">
    <property type="component" value="Unassembled WGS sequence"/>
</dbReference>
<gene>
    <name evidence="3" type="ORF">EL18_02200</name>
</gene>
<comment type="caution">
    <text evidence="3">The sequence shown here is derived from an EMBL/GenBank/DDBJ whole genome shotgun (WGS) entry which is preliminary data.</text>
</comment>
<dbReference type="eggNOG" id="COG2055">
    <property type="taxonomic scope" value="Bacteria"/>
</dbReference>
<protein>
    <submittedName>
        <fullName evidence="3">Malate/L-lactate dehydrogenase</fullName>
    </submittedName>
</protein>
<evidence type="ECO:0000256" key="1">
    <source>
        <dbReference type="ARBA" id="ARBA00006056"/>
    </source>
</evidence>
<sequence length="336" mass="34729">MSTMTPQQVTDLVISTLERCHTSRENAQAVARALLGAELAGQAGHGLRRMPSYCAQALSGKVDGMAEPVAQEMRPGALRIDAANGFAYPAIEKALEWLPKAARTNGIAMAGIHRSHHCGVAGITVEALAQKGLIGLLFANAPAAIAPWGGKKPLFGTDPIAFAAPLADGEPVVVDISLSKVARGKIMAAEQQGKPIPEGWALDADGNPTTDPSAAMKGTMVPMGDAKGTALAIMVELLCAGLTGANYGYEATSFFDADGQAPGTGQIIIAIDPSAFGDHALARFSVLAEAIEGMDGTRLPGRRRQALSAELEANGIEVDDALLQQIEALGRAEATS</sequence>
<keyword evidence="2" id="KW-0560">Oxidoreductase</keyword>
<dbReference type="PATRIC" id="fig|472175.3.peg.2189"/>
<comment type="similarity">
    <text evidence="1">Belongs to the LDH2/MDH2 oxidoreductase family.</text>
</comment>
<dbReference type="InterPro" id="IPR003767">
    <property type="entry name" value="Malate/L-lactate_DH-like"/>
</dbReference>
<evidence type="ECO:0000256" key="2">
    <source>
        <dbReference type="ARBA" id="ARBA00023002"/>
    </source>
</evidence>
<dbReference type="PANTHER" id="PTHR11091:SF0">
    <property type="entry name" value="MALATE DEHYDROGENASE"/>
    <property type="match status" value="1"/>
</dbReference>
<dbReference type="SUPFAM" id="SSF89733">
    <property type="entry name" value="L-sulfolactate dehydrogenase-like"/>
    <property type="match status" value="1"/>
</dbReference>
<organism evidence="3 4">
    <name type="scientific">Nitratireductor basaltis</name>
    <dbReference type="NCBI Taxonomy" id="472175"/>
    <lineage>
        <taxon>Bacteria</taxon>
        <taxon>Pseudomonadati</taxon>
        <taxon>Pseudomonadota</taxon>
        <taxon>Alphaproteobacteria</taxon>
        <taxon>Hyphomicrobiales</taxon>
        <taxon>Phyllobacteriaceae</taxon>
        <taxon>Nitratireductor</taxon>
    </lineage>
</organism>
<evidence type="ECO:0000313" key="3">
    <source>
        <dbReference type="EMBL" id="KFB11155.1"/>
    </source>
</evidence>
<dbReference type="GO" id="GO:0016491">
    <property type="term" value="F:oxidoreductase activity"/>
    <property type="evidence" value="ECO:0007669"/>
    <property type="project" value="UniProtKB-KW"/>
</dbReference>
<dbReference type="Gene3D" id="3.30.1370.60">
    <property type="entry name" value="Hypothetical oxidoreductase yiak, domain 2"/>
    <property type="match status" value="1"/>
</dbReference>
<dbReference type="InterPro" id="IPR036111">
    <property type="entry name" value="Mal/L-sulfo/L-lacto_DH-like_sf"/>
</dbReference>
<dbReference type="AlphaFoldDB" id="A0A084UDW9"/>
<dbReference type="InterPro" id="IPR043143">
    <property type="entry name" value="Mal/L-sulf/L-lact_DH-like_NADP"/>
</dbReference>
<dbReference type="Gene3D" id="1.10.1530.10">
    <property type="match status" value="1"/>
</dbReference>
<dbReference type="InterPro" id="IPR043144">
    <property type="entry name" value="Mal/L-sulf/L-lact_DH-like_ah"/>
</dbReference>
<name>A0A084UDW9_9HYPH</name>
<evidence type="ECO:0000313" key="4">
    <source>
        <dbReference type="Proteomes" id="UP000053675"/>
    </source>
</evidence>